<dbReference type="Gene3D" id="3.40.50.150">
    <property type="entry name" value="Vaccinia Virus protein VP39"/>
    <property type="match status" value="1"/>
</dbReference>
<dbReference type="InterPro" id="IPR050508">
    <property type="entry name" value="Methyltransf_Superfamily"/>
</dbReference>
<dbReference type="EMBL" id="CP068985">
    <property type="protein sequence ID" value="QYC42460.1"/>
    <property type="molecule type" value="Genomic_DNA"/>
</dbReference>
<evidence type="ECO:0000259" key="1">
    <source>
        <dbReference type="Pfam" id="PF13649"/>
    </source>
</evidence>
<organism evidence="2 3">
    <name type="scientific">Nonomuraea coxensis DSM 45129</name>
    <dbReference type="NCBI Taxonomy" id="1122611"/>
    <lineage>
        <taxon>Bacteria</taxon>
        <taxon>Bacillati</taxon>
        <taxon>Actinomycetota</taxon>
        <taxon>Actinomycetes</taxon>
        <taxon>Streptosporangiales</taxon>
        <taxon>Streptosporangiaceae</taxon>
        <taxon>Nonomuraea</taxon>
    </lineage>
</organism>
<name>A0ABX8U3Y9_9ACTN</name>
<dbReference type="GO" id="GO:0032259">
    <property type="term" value="P:methylation"/>
    <property type="evidence" value="ECO:0007669"/>
    <property type="project" value="UniProtKB-KW"/>
</dbReference>
<dbReference type="Proteomes" id="UP000824681">
    <property type="component" value="Chromosome"/>
</dbReference>
<dbReference type="EC" id="2.1.1.163" evidence="2"/>
<keyword evidence="3" id="KW-1185">Reference proteome</keyword>
<feature type="domain" description="Methyltransferase" evidence="1">
    <location>
        <begin position="55"/>
        <end position="149"/>
    </location>
</feature>
<gene>
    <name evidence="2" type="primary">ubiE3</name>
    <name evidence="2" type="ORF">Nocox_24285</name>
</gene>
<dbReference type="CDD" id="cd02440">
    <property type="entry name" value="AdoMet_MTases"/>
    <property type="match status" value="1"/>
</dbReference>
<evidence type="ECO:0000313" key="3">
    <source>
        <dbReference type="Proteomes" id="UP000824681"/>
    </source>
</evidence>
<reference evidence="2 3" key="1">
    <citation type="journal article" date="2021" name="ACS Chem. Biol.">
        <title>Genomic-Led Discovery of a Novel Glycopeptide Antibiotic by Nonomuraea coxensis DSM 45129.</title>
        <authorList>
            <person name="Yushchuk O."/>
            <person name="Vior N.M."/>
            <person name="Andreo-Vidal A."/>
            <person name="Berini F."/>
            <person name="Ruckert C."/>
            <person name="Busche T."/>
            <person name="Binda E."/>
            <person name="Kalinowski J."/>
            <person name="Truman A.W."/>
            <person name="Marinelli F."/>
        </authorList>
    </citation>
    <scope>NUCLEOTIDE SEQUENCE [LARGE SCALE GENOMIC DNA]</scope>
    <source>
        <strain evidence="2 3">DSM 45129</strain>
    </source>
</reference>
<accession>A0ABX8U3Y9</accession>
<evidence type="ECO:0000313" key="2">
    <source>
        <dbReference type="EMBL" id="QYC42460.1"/>
    </source>
</evidence>
<keyword evidence="2" id="KW-0808">Transferase</keyword>
<dbReference type="SUPFAM" id="SSF53335">
    <property type="entry name" value="S-adenosyl-L-methionine-dependent methyltransferases"/>
    <property type="match status" value="1"/>
</dbReference>
<dbReference type="InterPro" id="IPR029063">
    <property type="entry name" value="SAM-dependent_MTases_sf"/>
</dbReference>
<protein>
    <submittedName>
        <fullName evidence="2">Demethylmenaquinone methyltransferase</fullName>
        <ecNumber evidence="2">2.1.1.163</ecNumber>
    </submittedName>
</protein>
<dbReference type="PANTHER" id="PTHR42912">
    <property type="entry name" value="METHYLTRANSFERASE"/>
    <property type="match status" value="1"/>
</dbReference>
<dbReference type="Pfam" id="PF13649">
    <property type="entry name" value="Methyltransf_25"/>
    <property type="match status" value="1"/>
</dbReference>
<dbReference type="RefSeq" id="WP_020540186.1">
    <property type="nucleotide sequence ID" value="NZ_CP068985.1"/>
</dbReference>
<sequence length="214" mass="22882">MSLGKLLSHGHADKGQTIDHPRAYEVLSAIGFGGGRRAAFTRVAAAARPRPGDRVLDVGCGTGYLTRVLAPVVGPDGHVTGLDPSPAMVDHARRRAPRNCDYVEGVGQDLPFPDGSFDVVVSSLAVHHMPAAARPEALRQMHRVLRPGGRLLIAEFRPPRGRAARRLVGLLSGPAMRQDPRDLLGTLIPDAGFTVEAEGELPFPLSYVRARKDG</sequence>
<proteinExistence type="predicted"/>
<keyword evidence="2" id="KW-0489">Methyltransferase</keyword>
<dbReference type="InterPro" id="IPR041698">
    <property type="entry name" value="Methyltransf_25"/>
</dbReference>
<dbReference type="GO" id="GO:0043770">
    <property type="term" value="F:demethylmenaquinone methyltransferase activity"/>
    <property type="evidence" value="ECO:0007669"/>
    <property type="project" value="UniProtKB-EC"/>
</dbReference>